<feature type="region of interest" description="Disordered" evidence="6">
    <location>
        <begin position="299"/>
        <end position="329"/>
    </location>
</feature>
<gene>
    <name evidence="9" type="ORF">HETSPECPRED_001111</name>
</gene>
<evidence type="ECO:0000256" key="2">
    <source>
        <dbReference type="ARBA" id="ARBA00022692"/>
    </source>
</evidence>
<dbReference type="InterPro" id="IPR052337">
    <property type="entry name" value="SAT4-like"/>
</dbReference>
<evidence type="ECO:0000259" key="8">
    <source>
        <dbReference type="Pfam" id="PF20684"/>
    </source>
</evidence>
<feature type="transmembrane region" description="Helical" evidence="7">
    <location>
        <begin position="97"/>
        <end position="117"/>
    </location>
</feature>
<evidence type="ECO:0000313" key="9">
    <source>
        <dbReference type="EMBL" id="CAF9938565.1"/>
    </source>
</evidence>
<evidence type="ECO:0000256" key="5">
    <source>
        <dbReference type="ARBA" id="ARBA00038359"/>
    </source>
</evidence>
<keyword evidence="3 7" id="KW-1133">Transmembrane helix</keyword>
<feature type="domain" description="Rhodopsin" evidence="8">
    <location>
        <begin position="36"/>
        <end position="279"/>
    </location>
</feature>
<dbReference type="GO" id="GO:0016020">
    <property type="term" value="C:membrane"/>
    <property type="evidence" value="ECO:0007669"/>
    <property type="project" value="UniProtKB-SubCell"/>
</dbReference>
<dbReference type="Proteomes" id="UP000664521">
    <property type="component" value="Unassembled WGS sequence"/>
</dbReference>
<evidence type="ECO:0000256" key="7">
    <source>
        <dbReference type="SAM" id="Phobius"/>
    </source>
</evidence>
<keyword evidence="2 7" id="KW-0812">Transmembrane</keyword>
<dbReference type="InterPro" id="IPR049326">
    <property type="entry name" value="Rhodopsin_dom_fungi"/>
</dbReference>
<keyword evidence="10" id="KW-1185">Reference proteome</keyword>
<keyword evidence="4 7" id="KW-0472">Membrane</keyword>
<accession>A0A8H3J0R0</accession>
<dbReference type="PANTHER" id="PTHR33048:SF47">
    <property type="entry name" value="INTEGRAL MEMBRANE PROTEIN-RELATED"/>
    <property type="match status" value="1"/>
</dbReference>
<name>A0A8H3J0R0_9LECA</name>
<feature type="transmembrane region" description="Helical" evidence="7">
    <location>
        <begin position="129"/>
        <end position="151"/>
    </location>
</feature>
<comment type="similarity">
    <text evidence="5">Belongs to the SAT4 family.</text>
</comment>
<dbReference type="PANTHER" id="PTHR33048">
    <property type="entry name" value="PTH11-LIKE INTEGRAL MEMBRANE PROTEIN (AFU_ORTHOLOGUE AFUA_5G11245)"/>
    <property type="match status" value="1"/>
</dbReference>
<feature type="compositionally biased region" description="Basic and acidic residues" evidence="6">
    <location>
        <begin position="373"/>
        <end position="389"/>
    </location>
</feature>
<evidence type="ECO:0000256" key="1">
    <source>
        <dbReference type="ARBA" id="ARBA00004141"/>
    </source>
</evidence>
<feature type="transmembrane region" description="Helical" evidence="7">
    <location>
        <begin position="51"/>
        <end position="71"/>
    </location>
</feature>
<evidence type="ECO:0000256" key="6">
    <source>
        <dbReference type="SAM" id="MobiDB-lite"/>
    </source>
</evidence>
<dbReference type="Pfam" id="PF20684">
    <property type="entry name" value="Fung_rhodopsin"/>
    <property type="match status" value="1"/>
</dbReference>
<feature type="transmembrane region" description="Helical" evidence="7">
    <location>
        <begin position="185"/>
        <end position="203"/>
    </location>
</feature>
<comment type="subcellular location">
    <subcellularLocation>
        <location evidence="1">Membrane</location>
        <topology evidence="1">Multi-pass membrane protein</topology>
    </subcellularLocation>
</comment>
<evidence type="ECO:0000256" key="3">
    <source>
        <dbReference type="ARBA" id="ARBA00022989"/>
    </source>
</evidence>
<proteinExistence type="inferred from homology"/>
<evidence type="ECO:0000256" key="4">
    <source>
        <dbReference type="ARBA" id="ARBA00023136"/>
    </source>
</evidence>
<dbReference type="EMBL" id="CAJPDS010000115">
    <property type="protein sequence ID" value="CAF9938565.1"/>
    <property type="molecule type" value="Genomic_DNA"/>
</dbReference>
<dbReference type="OrthoDB" id="3897607at2759"/>
<protein>
    <recommendedName>
        <fullName evidence="8">Rhodopsin domain-containing protein</fullName>
    </recommendedName>
</protein>
<dbReference type="AlphaFoldDB" id="A0A8H3J0R0"/>
<organism evidence="9 10">
    <name type="scientific">Heterodermia speciosa</name>
    <dbReference type="NCBI Taxonomy" id="116794"/>
    <lineage>
        <taxon>Eukaryota</taxon>
        <taxon>Fungi</taxon>
        <taxon>Dikarya</taxon>
        <taxon>Ascomycota</taxon>
        <taxon>Pezizomycotina</taxon>
        <taxon>Lecanoromycetes</taxon>
        <taxon>OSLEUM clade</taxon>
        <taxon>Lecanoromycetidae</taxon>
        <taxon>Caliciales</taxon>
        <taxon>Physciaceae</taxon>
        <taxon>Heterodermia</taxon>
    </lineage>
</organism>
<feature type="region of interest" description="Disordered" evidence="6">
    <location>
        <begin position="373"/>
        <end position="438"/>
    </location>
</feature>
<feature type="transmembrane region" description="Helical" evidence="7">
    <location>
        <begin position="20"/>
        <end position="39"/>
    </location>
</feature>
<sequence length="438" mass="48919">MAMIAEPHGGDLNRAAEIYGFTWSLEIISLFFVVSRMYSRIKLTRNVWWDDWLVCIAFTLDFIISVMWSVYAGRGYARHLYYIPTNQIPDIIKLNTISRAMCMFSISVGKISVALLIERIAGPSRWRKWLLRSISVSVFITAVITLTLFFAQCSPARAVWDKALVKEGKAECWNPLPINTWNLTVASYWAFLDFALACIPIDMIWKLQLSLKKKFLLICLLGMGVFAGICASVKTSKIPISVKAQRDITWQTVELLMWNGIEMNVIIIAACIPTLRPLFLIICKRATASDFLSQRRQSSYHKHPSSSSDPNKSSNQHPPTIGSRGSKAFDKYPITRELTRTSIDSQKSLSSKKARTSKNSILVEETICVETRELHSSDGSRGASEETKEWGVSTPRGRAATAVPLSEIGKPSPPRSRERAVTVGTEDGGEGVKGADMV</sequence>
<comment type="caution">
    <text evidence="9">The sequence shown here is derived from an EMBL/GenBank/DDBJ whole genome shotgun (WGS) entry which is preliminary data.</text>
</comment>
<feature type="compositionally biased region" description="Low complexity" evidence="6">
    <location>
        <begin position="305"/>
        <end position="315"/>
    </location>
</feature>
<evidence type="ECO:0000313" key="10">
    <source>
        <dbReference type="Proteomes" id="UP000664521"/>
    </source>
</evidence>
<feature type="transmembrane region" description="Helical" evidence="7">
    <location>
        <begin position="255"/>
        <end position="275"/>
    </location>
</feature>
<reference evidence="9" key="1">
    <citation type="submission" date="2021-03" db="EMBL/GenBank/DDBJ databases">
        <authorList>
            <person name="Tagirdzhanova G."/>
        </authorList>
    </citation>
    <scope>NUCLEOTIDE SEQUENCE</scope>
</reference>
<feature type="transmembrane region" description="Helical" evidence="7">
    <location>
        <begin position="215"/>
        <end position="235"/>
    </location>
</feature>